<dbReference type="Proteomes" id="UP001165063">
    <property type="component" value="Unassembled WGS sequence"/>
</dbReference>
<feature type="region of interest" description="Disordered" evidence="1">
    <location>
        <begin position="16"/>
        <end position="71"/>
    </location>
</feature>
<gene>
    <name evidence="2" type="ORF">Amon01_001009700</name>
</gene>
<protein>
    <submittedName>
        <fullName evidence="2">Unnamed protein product</fullName>
    </submittedName>
</protein>
<comment type="caution">
    <text evidence="2">The sequence shown here is derived from an EMBL/GenBank/DDBJ whole genome shotgun (WGS) entry which is preliminary data.</text>
</comment>
<organism evidence="2 3">
    <name type="scientific">Ambrosiozyma monospora</name>
    <name type="common">Yeast</name>
    <name type="synonym">Endomycopsis monosporus</name>
    <dbReference type="NCBI Taxonomy" id="43982"/>
    <lineage>
        <taxon>Eukaryota</taxon>
        <taxon>Fungi</taxon>
        <taxon>Dikarya</taxon>
        <taxon>Ascomycota</taxon>
        <taxon>Saccharomycotina</taxon>
        <taxon>Pichiomycetes</taxon>
        <taxon>Pichiales</taxon>
        <taxon>Pichiaceae</taxon>
        <taxon>Ambrosiozyma</taxon>
    </lineage>
</organism>
<proteinExistence type="predicted"/>
<feature type="compositionally biased region" description="Basic and acidic residues" evidence="1">
    <location>
        <begin position="16"/>
        <end position="33"/>
    </location>
</feature>
<evidence type="ECO:0000256" key="1">
    <source>
        <dbReference type="SAM" id="MobiDB-lite"/>
    </source>
</evidence>
<sequence length="141" mass="15765">MVVGIKVVMVMEWEKKGYKTKQERKTENKKQNPEPRTQNPDSLTAEDPEDPQDPKKPEARSLRSQDPDSGFSTHMQYAVHAVCTVHLPLCLSLTYIIDFSRPPGTPGTPYSLQARSLLVGSVGSLRVKSQDVFESSMVDCD</sequence>
<feature type="compositionally biased region" description="Basic and acidic residues" evidence="1">
    <location>
        <begin position="52"/>
        <end position="66"/>
    </location>
</feature>
<reference evidence="2" key="1">
    <citation type="submission" date="2023-04" db="EMBL/GenBank/DDBJ databases">
        <title>Ambrosiozyma monospora NBRC 1965.</title>
        <authorList>
            <person name="Ichikawa N."/>
            <person name="Sato H."/>
            <person name="Tonouchi N."/>
        </authorList>
    </citation>
    <scope>NUCLEOTIDE SEQUENCE</scope>
    <source>
        <strain evidence="2">NBRC 1965</strain>
    </source>
</reference>
<dbReference type="AlphaFoldDB" id="A0A9W6WLY4"/>
<evidence type="ECO:0000313" key="3">
    <source>
        <dbReference type="Proteomes" id="UP001165063"/>
    </source>
</evidence>
<dbReference type="EMBL" id="BSXU01016670">
    <property type="protein sequence ID" value="GME83702.1"/>
    <property type="molecule type" value="Genomic_DNA"/>
</dbReference>
<keyword evidence="3" id="KW-1185">Reference proteome</keyword>
<accession>A0A9W6WLY4</accession>
<name>A0A9W6WLY4_AMBMO</name>
<evidence type="ECO:0000313" key="2">
    <source>
        <dbReference type="EMBL" id="GME83702.1"/>
    </source>
</evidence>